<keyword evidence="1" id="KW-1003">Cell membrane</keyword>
<dbReference type="EMBL" id="BMXY01000002">
    <property type="protein sequence ID" value="GGZ65458.1"/>
    <property type="molecule type" value="Genomic_DNA"/>
</dbReference>
<name>A0ABQ3C8B6_9GAMM</name>
<feature type="transmembrane region" description="Helical" evidence="1">
    <location>
        <begin position="283"/>
        <end position="307"/>
    </location>
</feature>
<feature type="transmembrane region" description="Helical" evidence="1">
    <location>
        <begin position="193"/>
        <end position="216"/>
    </location>
</feature>
<feature type="transmembrane region" description="Helical" evidence="1">
    <location>
        <begin position="475"/>
        <end position="495"/>
    </location>
</feature>
<comment type="similarity">
    <text evidence="1">Belongs to the MscS (TC 1.A.23) family.</text>
</comment>
<reference evidence="3" key="1">
    <citation type="journal article" date="2019" name="Int. J. Syst. Evol. Microbiol.">
        <title>The Global Catalogue of Microorganisms (GCM) 10K type strain sequencing project: providing services to taxonomists for standard genome sequencing and annotation.</title>
        <authorList>
            <consortium name="The Broad Institute Genomics Platform"/>
            <consortium name="The Broad Institute Genome Sequencing Center for Infectious Disease"/>
            <person name="Wu L."/>
            <person name="Ma J."/>
        </authorList>
    </citation>
    <scope>NUCLEOTIDE SEQUENCE [LARGE SCALE GENOMIC DNA]</scope>
    <source>
        <strain evidence="3">KCTC 22558</strain>
    </source>
</reference>
<organism evidence="2 3">
    <name type="scientific">Cognatilysobacter xinjiangensis</name>
    <dbReference type="NCBI Taxonomy" id="546892"/>
    <lineage>
        <taxon>Bacteria</taxon>
        <taxon>Pseudomonadati</taxon>
        <taxon>Pseudomonadota</taxon>
        <taxon>Gammaproteobacteria</taxon>
        <taxon>Lysobacterales</taxon>
        <taxon>Lysobacteraceae</taxon>
        <taxon>Cognatilysobacter</taxon>
    </lineage>
</organism>
<comment type="caution">
    <text evidence="2">The sequence shown here is derived from an EMBL/GenBank/DDBJ whole genome shotgun (WGS) entry which is preliminary data.</text>
</comment>
<sequence length="547" mass="57260">MPDPTWQASLQNSLGVYLPSILGGIAILLVGWIVALVAAAATRRGLAAVGTNQRLASHTQTSVNFERIGGRIVFWAIMLLAVIGMVSVLQVQGVSGPLSTLATTVMLYLPRLLLAIALAVVAWLVATVVRTIVNRALSKTRVDERLASEAEMRPLSQSMGNVAYWLVLLLFLPAIVGALQIEGLMTPLTGMTSSLLGMLPNIFAAVIIAGVGWLVAKAVRGLVSNLLATTGMDRWSEQHPDTRGLKLSDLGGTLAFVMVIIPALIAALDALKITAISAPLTGMLAIFFDAIPNLLAAAAILILAWFIGRFVASLVERLLSDLGFDRLPARLGLGHAFRDPQAATPATPETGSDVLMATATVERSTDSSLAAPTDAMARTPAATPTSAAVDAAAQGGTLSAFAGKLALFFIMLFATVEAASMLGFAGINALLQQFIDFGADVLLGLVILGVGWWLADVAGRAIERANPQSRGLARIVRFAIIGLVTAMGLRAMGVADDIVNLAFGLVLGAIAVAAALAFGLGGREAAGRIAQRWANEYLERRPPDRPQ</sequence>
<dbReference type="PANTHER" id="PTHR30221:SF1">
    <property type="entry name" value="SMALL-CONDUCTANCE MECHANOSENSITIVE CHANNEL"/>
    <property type="match status" value="1"/>
</dbReference>
<feature type="transmembrane region" description="Helical" evidence="1">
    <location>
        <begin position="72"/>
        <end position="92"/>
    </location>
</feature>
<keyword evidence="1" id="KW-1133">Transmembrane helix</keyword>
<comment type="subunit">
    <text evidence="1">Homoheptamer.</text>
</comment>
<comment type="caution">
    <text evidence="1">Lacks conserved residue(s) required for the propagation of feature annotation.</text>
</comment>
<dbReference type="Pfam" id="PF05552">
    <property type="entry name" value="MS_channel_1st_1"/>
    <property type="match status" value="5"/>
</dbReference>
<keyword evidence="1" id="KW-0407">Ion channel</keyword>
<dbReference type="PANTHER" id="PTHR30221">
    <property type="entry name" value="SMALL-CONDUCTANCE MECHANOSENSITIVE CHANNEL"/>
    <property type="match status" value="1"/>
</dbReference>
<keyword evidence="1" id="KW-0813">Transport</keyword>
<dbReference type="Proteomes" id="UP000643403">
    <property type="component" value="Unassembled WGS sequence"/>
</dbReference>
<protein>
    <recommendedName>
        <fullName evidence="1">Small-conductance mechanosensitive channel</fullName>
    </recommendedName>
</protein>
<keyword evidence="1" id="KW-0997">Cell inner membrane</keyword>
<feature type="transmembrane region" description="Helical" evidence="1">
    <location>
        <begin position="162"/>
        <end position="181"/>
    </location>
</feature>
<feature type="transmembrane region" description="Helical" evidence="1">
    <location>
        <begin position="112"/>
        <end position="133"/>
    </location>
</feature>
<accession>A0ABQ3C8B6</accession>
<comment type="subcellular location">
    <subcellularLocation>
        <location evidence="1">Cell inner membrane</location>
        <topology evidence="1">Multi-pass membrane protein</topology>
    </subcellularLocation>
</comment>
<evidence type="ECO:0000256" key="1">
    <source>
        <dbReference type="RuleBase" id="RU369025"/>
    </source>
</evidence>
<evidence type="ECO:0000313" key="2">
    <source>
        <dbReference type="EMBL" id="GGZ65458.1"/>
    </source>
</evidence>
<gene>
    <name evidence="2" type="ORF">GCM10008101_19190</name>
</gene>
<dbReference type="InterPro" id="IPR045275">
    <property type="entry name" value="MscS_archaea/bacteria_type"/>
</dbReference>
<keyword evidence="1" id="KW-0812">Transmembrane</keyword>
<feature type="transmembrane region" description="Helical" evidence="1">
    <location>
        <begin position="501"/>
        <end position="522"/>
    </location>
</feature>
<keyword evidence="3" id="KW-1185">Reference proteome</keyword>
<keyword evidence="1" id="KW-0472">Membrane</keyword>
<dbReference type="NCBIfam" id="NF033912">
    <property type="entry name" value="msc"/>
    <property type="match status" value="1"/>
</dbReference>
<evidence type="ECO:0000313" key="3">
    <source>
        <dbReference type="Proteomes" id="UP000643403"/>
    </source>
</evidence>
<feature type="transmembrane region" description="Helical" evidence="1">
    <location>
        <begin position="250"/>
        <end position="271"/>
    </location>
</feature>
<feature type="transmembrane region" description="Helical" evidence="1">
    <location>
        <begin position="437"/>
        <end position="455"/>
    </location>
</feature>
<dbReference type="Gene3D" id="1.10.287.1260">
    <property type="match status" value="2"/>
</dbReference>
<comment type="function">
    <text evidence="1">Mechanosensitive channel that participates in the regulation of osmotic pressure changes within the cell, opening in response to stretch forces in the membrane lipid bilayer, without the need for other proteins. Contributes to normal resistance to hypoosmotic shock. Forms an ion channel of 1.0 nanosiemens conductance with a slight preference for anions.</text>
</comment>
<dbReference type="InterPro" id="IPR008910">
    <property type="entry name" value="MSC_TM_helix"/>
</dbReference>
<dbReference type="RefSeq" id="WP_189449329.1">
    <property type="nucleotide sequence ID" value="NZ_BMXY01000002.1"/>
</dbReference>
<keyword evidence="1" id="KW-0406">Ion transport</keyword>
<proteinExistence type="inferred from homology"/>
<feature type="transmembrane region" description="Helical" evidence="1">
    <location>
        <begin position="405"/>
        <end position="431"/>
    </location>
</feature>
<feature type="transmembrane region" description="Helical" evidence="1">
    <location>
        <begin position="20"/>
        <end position="41"/>
    </location>
</feature>